<keyword evidence="6" id="KW-0342">GTP-binding</keyword>
<keyword evidence="10" id="KW-1185">Reference proteome</keyword>
<sequence length="182" mass="20364">MLLGIILAGGQSRRMGFDKALLPWQGGTLLTHAQQLLIDVGCDRVLVSRNEPDYIEDHFHGQGPLAGIHACLSHTVCDEAIVIPVDMPLLSQACLNTLISQGRLLKNSCYYSDSVMPSYLAHYHDLVAISRHRLEHEQRSITGFMRAMSATVIDPPQHIDKHFFINTNTSEQWAHAQQLKNL</sequence>
<keyword evidence="3" id="KW-0479">Metal-binding</keyword>
<dbReference type="GO" id="GO:0046872">
    <property type="term" value="F:metal ion binding"/>
    <property type="evidence" value="ECO:0007669"/>
    <property type="project" value="UniProtKB-KW"/>
</dbReference>
<evidence type="ECO:0000256" key="7">
    <source>
        <dbReference type="ARBA" id="ARBA00023150"/>
    </source>
</evidence>
<dbReference type="Gene3D" id="3.90.550.10">
    <property type="entry name" value="Spore Coat Polysaccharide Biosynthesis Protein SpsA, Chain A"/>
    <property type="match status" value="1"/>
</dbReference>
<gene>
    <name evidence="9" type="ORF">B1199_01565</name>
</gene>
<reference evidence="9 10" key="1">
    <citation type="submission" date="2017-02" db="EMBL/GenBank/DDBJ databases">
        <title>Pseudoalteromonas ulvae TC14 Genome.</title>
        <authorList>
            <person name="Molmeret M."/>
        </authorList>
    </citation>
    <scope>NUCLEOTIDE SEQUENCE [LARGE SCALE GENOMIC DNA]</scope>
    <source>
        <strain evidence="9">TC14</strain>
    </source>
</reference>
<feature type="domain" description="MobA-like NTP transferase" evidence="8">
    <location>
        <begin position="4"/>
        <end position="134"/>
    </location>
</feature>
<keyword evidence="7" id="KW-0501">Molybdenum cofactor biosynthesis</keyword>
<dbReference type="InterPro" id="IPR029044">
    <property type="entry name" value="Nucleotide-diphossugar_trans"/>
</dbReference>
<keyword evidence="5" id="KW-0460">Magnesium</keyword>
<dbReference type="EMBL" id="MWPV01000001">
    <property type="protein sequence ID" value="OUL58998.1"/>
    <property type="molecule type" value="Genomic_DNA"/>
</dbReference>
<evidence type="ECO:0000313" key="9">
    <source>
        <dbReference type="EMBL" id="OUL58998.1"/>
    </source>
</evidence>
<evidence type="ECO:0000256" key="4">
    <source>
        <dbReference type="ARBA" id="ARBA00022741"/>
    </source>
</evidence>
<dbReference type="InterPro" id="IPR013482">
    <property type="entry name" value="Molybde_CF_guanTrfase"/>
</dbReference>
<dbReference type="GO" id="GO:0005525">
    <property type="term" value="F:GTP binding"/>
    <property type="evidence" value="ECO:0007669"/>
    <property type="project" value="UniProtKB-KW"/>
</dbReference>
<accession>A0A244CTS6</accession>
<proteinExistence type="predicted"/>
<evidence type="ECO:0000256" key="1">
    <source>
        <dbReference type="ARBA" id="ARBA00022490"/>
    </source>
</evidence>
<dbReference type="InterPro" id="IPR025877">
    <property type="entry name" value="MobA-like_NTP_Trfase"/>
</dbReference>
<evidence type="ECO:0000313" key="10">
    <source>
        <dbReference type="Proteomes" id="UP000194841"/>
    </source>
</evidence>
<dbReference type="SUPFAM" id="SSF53448">
    <property type="entry name" value="Nucleotide-diphospho-sugar transferases"/>
    <property type="match status" value="1"/>
</dbReference>
<dbReference type="Pfam" id="PF12804">
    <property type="entry name" value="NTP_transf_3"/>
    <property type="match status" value="1"/>
</dbReference>
<dbReference type="Proteomes" id="UP000194841">
    <property type="component" value="Unassembled WGS sequence"/>
</dbReference>
<evidence type="ECO:0000256" key="2">
    <source>
        <dbReference type="ARBA" id="ARBA00022679"/>
    </source>
</evidence>
<dbReference type="GO" id="GO:0006777">
    <property type="term" value="P:Mo-molybdopterin cofactor biosynthetic process"/>
    <property type="evidence" value="ECO:0007669"/>
    <property type="project" value="UniProtKB-KW"/>
</dbReference>
<evidence type="ECO:0000259" key="8">
    <source>
        <dbReference type="Pfam" id="PF12804"/>
    </source>
</evidence>
<evidence type="ECO:0000256" key="3">
    <source>
        <dbReference type="ARBA" id="ARBA00022723"/>
    </source>
</evidence>
<dbReference type="AlphaFoldDB" id="A0A244CTS6"/>
<keyword evidence="2" id="KW-0808">Transferase</keyword>
<comment type="caution">
    <text evidence="9">The sequence shown here is derived from an EMBL/GenBank/DDBJ whole genome shotgun (WGS) entry which is preliminary data.</text>
</comment>
<dbReference type="GO" id="GO:0016779">
    <property type="term" value="F:nucleotidyltransferase activity"/>
    <property type="evidence" value="ECO:0007669"/>
    <property type="project" value="UniProtKB-ARBA"/>
</dbReference>
<keyword evidence="4" id="KW-0547">Nucleotide-binding</keyword>
<organism evidence="9 10">
    <name type="scientific">Pseudoalteromonas ulvae</name>
    <dbReference type="NCBI Taxonomy" id="107327"/>
    <lineage>
        <taxon>Bacteria</taxon>
        <taxon>Pseudomonadati</taxon>
        <taxon>Pseudomonadota</taxon>
        <taxon>Gammaproteobacteria</taxon>
        <taxon>Alteromonadales</taxon>
        <taxon>Pseudoalteromonadaceae</taxon>
        <taxon>Pseudoalteromonas</taxon>
    </lineage>
</organism>
<evidence type="ECO:0000256" key="6">
    <source>
        <dbReference type="ARBA" id="ARBA00023134"/>
    </source>
</evidence>
<dbReference type="RefSeq" id="WP_086742385.1">
    <property type="nucleotide sequence ID" value="NZ_MWPV01000001.1"/>
</dbReference>
<evidence type="ECO:0000256" key="5">
    <source>
        <dbReference type="ARBA" id="ARBA00022842"/>
    </source>
</evidence>
<protein>
    <recommendedName>
        <fullName evidence="8">MobA-like NTP transferase domain-containing protein</fullName>
    </recommendedName>
</protein>
<dbReference type="CDD" id="cd02503">
    <property type="entry name" value="MobA"/>
    <property type="match status" value="1"/>
</dbReference>
<dbReference type="PANTHER" id="PTHR19136:SF81">
    <property type="entry name" value="MOLYBDENUM COFACTOR GUANYLYLTRANSFERASE"/>
    <property type="match status" value="1"/>
</dbReference>
<dbReference type="PANTHER" id="PTHR19136">
    <property type="entry name" value="MOLYBDENUM COFACTOR GUANYLYLTRANSFERASE"/>
    <property type="match status" value="1"/>
</dbReference>
<keyword evidence="1" id="KW-0963">Cytoplasm</keyword>
<dbReference type="OrthoDB" id="9788394at2"/>
<name>A0A244CTS6_PSEDV</name>